<protein>
    <submittedName>
        <fullName evidence="1">Uncharacterized protein</fullName>
    </submittedName>
</protein>
<comment type="caution">
    <text evidence="1">The sequence shown here is derived from an EMBL/GenBank/DDBJ whole genome shotgun (WGS) entry which is preliminary data.</text>
</comment>
<evidence type="ECO:0000313" key="2">
    <source>
        <dbReference type="Proteomes" id="UP001286313"/>
    </source>
</evidence>
<accession>A0AAE1BMJ6</accession>
<dbReference type="Proteomes" id="UP001286313">
    <property type="component" value="Unassembled WGS sequence"/>
</dbReference>
<name>A0AAE1BMJ6_PETCI</name>
<reference evidence="1" key="1">
    <citation type="submission" date="2023-10" db="EMBL/GenBank/DDBJ databases">
        <title>Genome assemblies of two species of porcelain crab, Petrolisthes cinctipes and Petrolisthes manimaculis (Anomura: Porcellanidae).</title>
        <authorList>
            <person name="Angst P."/>
        </authorList>
    </citation>
    <scope>NUCLEOTIDE SEQUENCE</scope>
    <source>
        <strain evidence="1">PB745_01</strain>
        <tissue evidence="1">Gill</tissue>
    </source>
</reference>
<keyword evidence="2" id="KW-1185">Reference proteome</keyword>
<dbReference type="EMBL" id="JAWQEG010006938">
    <property type="protein sequence ID" value="KAK3853507.1"/>
    <property type="molecule type" value="Genomic_DNA"/>
</dbReference>
<dbReference type="AlphaFoldDB" id="A0AAE1BMJ6"/>
<organism evidence="1 2">
    <name type="scientific">Petrolisthes cinctipes</name>
    <name type="common">Flat porcelain crab</name>
    <dbReference type="NCBI Taxonomy" id="88211"/>
    <lineage>
        <taxon>Eukaryota</taxon>
        <taxon>Metazoa</taxon>
        <taxon>Ecdysozoa</taxon>
        <taxon>Arthropoda</taxon>
        <taxon>Crustacea</taxon>
        <taxon>Multicrustacea</taxon>
        <taxon>Malacostraca</taxon>
        <taxon>Eumalacostraca</taxon>
        <taxon>Eucarida</taxon>
        <taxon>Decapoda</taxon>
        <taxon>Pleocyemata</taxon>
        <taxon>Anomura</taxon>
        <taxon>Galatheoidea</taxon>
        <taxon>Porcellanidae</taxon>
        <taxon>Petrolisthes</taxon>
    </lineage>
</organism>
<sequence length="268" mass="30069">MEILGEDLETWRDGGKIGEEVETNGEKIGDTGEKIRRKKTEILGDDLETWRDGGKIGEENGVNGEKIGDTGEKLRRKKCGGVERNFISGRRKLDLCPHLLLLISGDNCRGTEILGDDLETWRDGGKIGEENGANGETIGGEIVEIQRKKCGGAERNFAIDHKKSNLCPYLLLLISGDNCRRTEILGDDLETWRDGGKIGEENGVNGKKIGDTGEKLRRKKCGGAERNFVSRRRKLDLCPHILLLIAGEWRYLEMIWRHGKMEEKLEKK</sequence>
<gene>
    <name evidence="1" type="ORF">Pcinc_039960</name>
</gene>
<evidence type="ECO:0000313" key="1">
    <source>
        <dbReference type="EMBL" id="KAK3853507.1"/>
    </source>
</evidence>
<proteinExistence type="predicted"/>